<sequence>MPSISEPNKPTYEDVMTFGRAIRTGFEKYVQFEGRATLPEFWWWALFFAIVMVGAHLIDYFVVAPALGLPAGSVRDGTPLSSIMGIALILPNVAVAARRLHDVNRSAYWLLIVFVPVLGALLLIYWFLQPSFPGKTEYSN</sequence>
<feature type="transmembrane region" description="Helical" evidence="1">
    <location>
        <begin position="107"/>
        <end position="128"/>
    </location>
</feature>
<proteinExistence type="predicted"/>
<feature type="transmembrane region" description="Helical" evidence="1">
    <location>
        <begin position="78"/>
        <end position="95"/>
    </location>
</feature>
<gene>
    <name evidence="2" type="ORF">GCM10007094_08870</name>
</gene>
<dbReference type="Proteomes" id="UP000637980">
    <property type="component" value="Unassembled WGS sequence"/>
</dbReference>
<keyword evidence="2" id="KW-0645">Protease</keyword>
<dbReference type="Pfam" id="PF05656">
    <property type="entry name" value="DUF805"/>
    <property type="match status" value="1"/>
</dbReference>
<dbReference type="PANTHER" id="PTHR34980">
    <property type="entry name" value="INNER MEMBRANE PROTEIN-RELATED-RELATED"/>
    <property type="match status" value="1"/>
</dbReference>
<dbReference type="GO" id="GO:0004177">
    <property type="term" value="F:aminopeptidase activity"/>
    <property type="evidence" value="ECO:0007669"/>
    <property type="project" value="UniProtKB-KW"/>
</dbReference>
<dbReference type="RefSeq" id="WP_209008812.1">
    <property type="nucleotide sequence ID" value="NZ_BMXE01000001.1"/>
</dbReference>
<evidence type="ECO:0000313" key="2">
    <source>
        <dbReference type="EMBL" id="GHB22867.1"/>
    </source>
</evidence>
<accession>A0ABQ3E1P5</accession>
<dbReference type="InterPro" id="IPR008523">
    <property type="entry name" value="DUF805"/>
</dbReference>
<keyword evidence="1" id="KW-0472">Membrane</keyword>
<keyword evidence="1" id="KW-1133">Transmembrane helix</keyword>
<protein>
    <submittedName>
        <fullName evidence="2">Aminopeptidase</fullName>
    </submittedName>
</protein>
<keyword evidence="2" id="KW-0031">Aminopeptidase</keyword>
<keyword evidence="1" id="KW-0812">Transmembrane</keyword>
<reference evidence="3" key="1">
    <citation type="journal article" date="2019" name="Int. J. Syst. Evol. Microbiol.">
        <title>The Global Catalogue of Microorganisms (GCM) 10K type strain sequencing project: providing services to taxonomists for standard genome sequencing and annotation.</title>
        <authorList>
            <consortium name="The Broad Institute Genomics Platform"/>
            <consortium name="The Broad Institute Genome Sequencing Center for Infectious Disease"/>
            <person name="Wu L."/>
            <person name="Ma J."/>
        </authorList>
    </citation>
    <scope>NUCLEOTIDE SEQUENCE [LARGE SCALE GENOMIC DNA]</scope>
    <source>
        <strain evidence="3">KCTC 12861</strain>
    </source>
</reference>
<keyword evidence="3" id="KW-1185">Reference proteome</keyword>
<evidence type="ECO:0000256" key="1">
    <source>
        <dbReference type="SAM" id="Phobius"/>
    </source>
</evidence>
<dbReference type="PANTHER" id="PTHR34980:SF2">
    <property type="entry name" value="INNER MEMBRANE PROTEIN YHAH-RELATED"/>
    <property type="match status" value="1"/>
</dbReference>
<keyword evidence="2" id="KW-0378">Hydrolase</keyword>
<feature type="transmembrane region" description="Helical" evidence="1">
    <location>
        <begin position="41"/>
        <end position="58"/>
    </location>
</feature>
<comment type="caution">
    <text evidence="2">The sequence shown here is derived from an EMBL/GenBank/DDBJ whole genome shotgun (WGS) entry which is preliminary data.</text>
</comment>
<evidence type="ECO:0000313" key="3">
    <source>
        <dbReference type="Proteomes" id="UP000637980"/>
    </source>
</evidence>
<organism evidence="2 3">
    <name type="scientific">Pseudovibrio japonicus</name>
    <dbReference type="NCBI Taxonomy" id="366534"/>
    <lineage>
        <taxon>Bacteria</taxon>
        <taxon>Pseudomonadati</taxon>
        <taxon>Pseudomonadota</taxon>
        <taxon>Alphaproteobacteria</taxon>
        <taxon>Hyphomicrobiales</taxon>
        <taxon>Stappiaceae</taxon>
        <taxon>Pseudovibrio</taxon>
    </lineage>
</organism>
<name>A0ABQ3E1P5_9HYPH</name>
<dbReference type="EMBL" id="BMXE01000001">
    <property type="protein sequence ID" value="GHB22867.1"/>
    <property type="molecule type" value="Genomic_DNA"/>
</dbReference>